<keyword evidence="4" id="KW-1185">Reference proteome</keyword>
<reference evidence="3 4" key="1">
    <citation type="submission" date="2014-04" db="EMBL/GenBank/DDBJ databases">
        <authorList>
            <consortium name="DOE Joint Genome Institute"/>
            <person name="Kuo A."/>
            <person name="Girlanda M."/>
            <person name="Perotto S."/>
            <person name="Kohler A."/>
            <person name="Nagy L.G."/>
            <person name="Floudas D."/>
            <person name="Copeland A."/>
            <person name="Barry K.W."/>
            <person name="Cichocki N."/>
            <person name="Veneault-Fourrey C."/>
            <person name="LaButti K."/>
            <person name="Lindquist E.A."/>
            <person name="Lipzen A."/>
            <person name="Lundell T."/>
            <person name="Morin E."/>
            <person name="Murat C."/>
            <person name="Sun H."/>
            <person name="Tunlid A."/>
            <person name="Henrissat B."/>
            <person name="Grigoriev I.V."/>
            <person name="Hibbett D.S."/>
            <person name="Martin F."/>
            <person name="Nordberg H.P."/>
            <person name="Cantor M.N."/>
            <person name="Hua S.X."/>
        </authorList>
    </citation>
    <scope>NUCLEOTIDE SEQUENCE [LARGE SCALE GENOMIC DNA]</scope>
    <source>
        <strain evidence="3 4">MUT 4182</strain>
    </source>
</reference>
<evidence type="ECO:0000256" key="1">
    <source>
        <dbReference type="SAM" id="MobiDB-lite"/>
    </source>
</evidence>
<sequence length="82" mass="9343">MPSISKKRKAARQREDNKRRIKRWDTRPNEESDSDYDGNDSNASEEDADLGPEIPSSLRLSGSSTRFQEFALCSQSRYGTCI</sequence>
<feature type="region of interest" description="Disordered" evidence="1">
    <location>
        <begin position="1"/>
        <end position="61"/>
    </location>
</feature>
<dbReference type="EMBL" id="KN823175">
    <property type="protein sequence ID" value="KIO20403.1"/>
    <property type="molecule type" value="Genomic_DNA"/>
</dbReference>
<feature type="compositionally biased region" description="Basic residues" evidence="1">
    <location>
        <begin position="1"/>
        <end position="11"/>
    </location>
</feature>
<reference evidence="3" key="3">
    <citation type="submission" date="2015-02" db="EMBL/GenBank/DDBJ databases">
        <title>Evolutionary Origins and Diversification of the Mycorrhizal Mutualists.</title>
        <authorList>
            <consortium name="DOE Joint Genome Institute"/>
            <consortium name="Mycorrhizal Genomics Consortium"/>
            <person name="Kohler A."/>
            <person name="Kuo A."/>
            <person name="Nagy L.G."/>
            <person name="Floudas D."/>
            <person name="Copeland A."/>
            <person name="Barry K.W."/>
            <person name="Cichocki N."/>
            <person name="Veneault-Fourrey C."/>
            <person name="LaButti K."/>
            <person name="Lindquist E.A."/>
            <person name="Lipzen A."/>
            <person name="Lundell T."/>
            <person name="Morin E."/>
            <person name="Murat C."/>
            <person name="Riley R."/>
            <person name="Ohm R."/>
            <person name="Sun H."/>
            <person name="Tunlid A."/>
            <person name="Henrissat B."/>
            <person name="Grigoriev I.V."/>
            <person name="Hibbett D.S."/>
            <person name="Martin F."/>
        </authorList>
    </citation>
    <scope>NUCLEOTIDE SEQUENCE</scope>
    <source>
        <strain evidence="3 4">MUT 4182</strain>
    </source>
</reference>
<dbReference type="AlphaFoldDB" id="A0A0C3KG00"/>
<dbReference type="Proteomes" id="UP000054248">
    <property type="component" value="Unassembled WGS sequence"/>
</dbReference>
<name>A0A0C3KG00_9AGAM</name>
<reference evidence="4" key="2">
    <citation type="submission" date="2015-01" db="EMBL/GenBank/DDBJ databases">
        <title>Evolutionary Origins and Diversification of the Mycorrhizal Mutualists.</title>
        <authorList>
            <consortium name="DOE Joint Genome Institute"/>
            <consortium name="Mycorrhizal Genomics Consortium"/>
            <person name="Kohler A."/>
            <person name="Kuo A."/>
            <person name="Nagy L.G."/>
            <person name="Floudas D."/>
            <person name="Copeland A."/>
            <person name="Barry K.W."/>
            <person name="Cichocki N."/>
            <person name="Veneault-Fourrey C."/>
            <person name="LaButti K."/>
            <person name="Lindquist E.A."/>
            <person name="Lipzen A."/>
            <person name="Lundell T."/>
            <person name="Morin E."/>
            <person name="Murat C."/>
            <person name="Riley R."/>
            <person name="Ohm R."/>
            <person name="Sun H."/>
            <person name="Tunlid A."/>
            <person name="Henrissat B."/>
            <person name="Grigoriev I.V."/>
            <person name="Hibbett D.S."/>
            <person name="Martin F."/>
        </authorList>
    </citation>
    <scope>NUCLEOTIDE SEQUENCE [LARGE SCALE GENOMIC DNA]</scope>
    <source>
        <strain evidence="4">MUT 4182</strain>
    </source>
</reference>
<evidence type="ECO:0000313" key="2">
    <source>
        <dbReference type="EMBL" id="KIO15989.1"/>
    </source>
</evidence>
<dbReference type="EMBL" id="KN823722">
    <property type="protein sequence ID" value="KIO15989.1"/>
    <property type="molecule type" value="Genomic_DNA"/>
</dbReference>
<dbReference type="HOGENOM" id="CLU_2559973_0_0_1"/>
<proteinExistence type="predicted"/>
<gene>
    <name evidence="3" type="ORF">M407DRAFT_245804</name>
    <name evidence="2" type="ORF">M407DRAFT_247109</name>
</gene>
<feature type="compositionally biased region" description="Basic and acidic residues" evidence="1">
    <location>
        <begin position="12"/>
        <end position="30"/>
    </location>
</feature>
<accession>A0A0C3KG00</accession>
<organism evidence="3 4">
    <name type="scientific">Tulasnella calospora MUT 4182</name>
    <dbReference type="NCBI Taxonomy" id="1051891"/>
    <lineage>
        <taxon>Eukaryota</taxon>
        <taxon>Fungi</taxon>
        <taxon>Dikarya</taxon>
        <taxon>Basidiomycota</taxon>
        <taxon>Agaricomycotina</taxon>
        <taxon>Agaricomycetes</taxon>
        <taxon>Cantharellales</taxon>
        <taxon>Tulasnellaceae</taxon>
        <taxon>Tulasnella</taxon>
    </lineage>
</organism>
<evidence type="ECO:0000313" key="4">
    <source>
        <dbReference type="Proteomes" id="UP000054248"/>
    </source>
</evidence>
<feature type="compositionally biased region" description="Acidic residues" evidence="1">
    <location>
        <begin position="31"/>
        <end position="50"/>
    </location>
</feature>
<evidence type="ECO:0000313" key="3">
    <source>
        <dbReference type="EMBL" id="KIO20403.1"/>
    </source>
</evidence>
<protein>
    <submittedName>
        <fullName evidence="3">Uncharacterized protein</fullName>
    </submittedName>
</protein>